<reference evidence="9" key="1">
    <citation type="submission" date="2020-05" db="UniProtKB">
        <authorList>
            <consortium name="EnsemblMetazoa"/>
        </authorList>
    </citation>
    <scope>IDENTIFICATION</scope>
    <source>
        <strain evidence="9">USDA</strain>
    </source>
</reference>
<evidence type="ECO:0000259" key="8">
    <source>
        <dbReference type="Pfam" id="PF00884"/>
    </source>
</evidence>
<dbReference type="Proteomes" id="UP000095300">
    <property type="component" value="Unassembled WGS sequence"/>
</dbReference>
<keyword evidence="7" id="KW-0472">Membrane</keyword>
<organism evidence="9 10">
    <name type="scientific">Stomoxys calcitrans</name>
    <name type="common">Stable fly</name>
    <name type="synonym">Conops calcitrans</name>
    <dbReference type="NCBI Taxonomy" id="35570"/>
    <lineage>
        <taxon>Eukaryota</taxon>
        <taxon>Metazoa</taxon>
        <taxon>Ecdysozoa</taxon>
        <taxon>Arthropoda</taxon>
        <taxon>Hexapoda</taxon>
        <taxon>Insecta</taxon>
        <taxon>Pterygota</taxon>
        <taxon>Neoptera</taxon>
        <taxon>Endopterygota</taxon>
        <taxon>Diptera</taxon>
        <taxon>Brachycera</taxon>
        <taxon>Muscomorpha</taxon>
        <taxon>Muscoidea</taxon>
        <taxon>Muscidae</taxon>
        <taxon>Stomoxys</taxon>
    </lineage>
</organism>
<dbReference type="VEuPathDB" id="VectorBase:SCAU014785"/>
<comment type="similarity">
    <text evidence="2">Belongs to the sulfatase family.</text>
</comment>
<proteinExistence type="inferred from homology"/>
<dbReference type="OrthoDB" id="103349at2759"/>
<dbReference type="GO" id="GO:0046872">
    <property type="term" value="F:metal ion binding"/>
    <property type="evidence" value="ECO:0007669"/>
    <property type="project" value="UniProtKB-KW"/>
</dbReference>
<keyword evidence="6" id="KW-0325">Glycoprotein</keyword>
<keyword evidence="7" id="KW-1133">Transmembrane helix</keyword>
<dbReference type="InterPro" id="IPR047115">
    <property type="entry name" value="ARSB"/>
</dbReference>
<dbReference type="GO" id="GO:0008484">
    <property type="term" value="F:sulfuric ester hydrolase activity"/>
    <property type="evidence" value="ECO:0007669"/>
    <property type="project" value="InterPro"/>
</dbReference>
<dbReference type="EnsemblMetazoa" id="SCAU014785-RA">
    <property type="protein sequence ID" value="SCAU014785-PA"/>
    <property type="gene ID" value="SCAU014785"/>
</dbReference>
<dbReference type="InterPro" id="IPR000917">
    <property type="entry name" value="Sulfatase_N"/>
</dbReference>
<dbReference type="STRING" id="35570.A0A1I8Q8A2"/>
<dbReference type="SUPFAM" id="SSF53649">
    <property type="entry name" value="Alkaline phosphatase-like"/>
    <property type="match status" value="2"/>
</dbReference>
<dbReference type="AlphaFoldDB" id="A0A1I8Q8A2"/>
<keyword evidence="7" id="KW-0812">Transmembrane</keyword>
<accession>A0A1I8Q8A2</accession>
<feature type="domain" description="Sulfatase N-terminal" evidence="8">
    <location>
        <begin position="380"/>
        <end position="704"/>
    </location>
</feature>
<evidence type="ECO:0000256" key="2">
    <source>
        <dbReference type="ARBA" id="ARBA00008779"/>
    </source>
</evidence>
<comment type="cofactor">
    <cofactor evidence="1">
        <name>Ca(2+)</name>
        <dbReference type="ChEBI" id="CHEBI:29108"/>
    </cofactor>
</comment>
<dbReference type="CDD" id="cd16029">
    <property type="entry name" value="4-S"/>
    <property type="match status" value="1"/>
</dbReference>
<evidence type="ECO:0000256" key="4">
    <source>
        <dbReference type="ARBA" id="ARBA00022801"/>
    </source>
</evidence>
<dbReference type="Gene3D" id="3.40.720.10">
    <property type="entry name" value="Alkaline Phosphatase, subunit A"/>
    <property type="match status" value="2"/>
</dbReference>
<dbReference type="Gene3D" id="3.30.1120.10">
    <property type="match status" value="1"/>
</dbReference>
<feature type="transmembrane region" description="Helical" evidence="7">
    <location>
        <begin position="926"/>
        <end position="949"/>
    </location>
</feature>
<dbReference type="InterPro" id="IPR024607">
    <property type="entry name" value="Sulfatase_CS"/>
</dbReference>
<evidence type="ECO:0000256" key="5">
    <source>
        <dbReference type="ARBA" id="ARBA00022837"/>
    </source>
</evidence>
<evidence type="ECO:0000256" key="6">
    <source>
        <dbReference type="ARBA" id="ARBA00023180"/>
    </source>
</evidence>
<dbReference type="PANTHER" id="PTHR10342">
    <property type="entry name" value="ARYLSULFATASE"/>
    <property type="match status" value="1"/>
</dbReference>
<evidence type="ECO:0000256" key="1">
    <source>
        <dbReference type="ARBA" id="ARBA00001913"/>
    </source>
</evidence>
<keyword evidence="4" id="KW-0378">Hydrolase</keyword>
<dbReference type="PROSITE" id="PS00523">
    <property type="entry name" value="SULFATASE_1"/>
    <property type="match status" value="1"/>
</dbReference>
<protein>
    <recommendedName>
        <fullName evidence="8">Sulfatase N-terminal domain-containing protein</fullName>
    </recommendedName>
</protein>
<feature type="domain" description="Sulfatase N-terminal" evidence="8">
    <location>
        <begin position="10"/>
        <end position="252"/>
    </location>
</feature>
<keyword evidence="3" id="KW-0479">Metal-binding</keyword>
<evidence type="ECO:0000313" key="10">
    <source>
        <dbReference type="Proteomes" id="UP000095300"/>
    </source>
</evidence>
<evidence type="ECO:0000256" key="3">
    <source>
        <dbReference type="ARBA" id="ARBA00022723"/>
    </source>
</evidence>
<gene>
    <name evidence="9" type="primary">106094320</name>
</gene>
<keyword evidence="5" id="KW-0106">Calcium</keyword>
<sequence length="972" mass="111571">MFNEEPWDMLENQMTLAEILQNNGYSTNLVGKWHLGMGSREYTPTFKGFDYHYGYWGPYIDYYEKRVRQPSNFSMGYDFRKNLELECTPPNTYVTDLLTDEAERIILQRNNSLQPLFLFLSHMAPHSANPENPLQAPQEKIDKFSYIPDLRRRTYAAMVSILDESVGRIVRALDIAQILSNTILIFYSDNGAPTRGLLLNTGSNWPFRGQKNSPWEGGVRVAGAIWSPLLPHCNGVFEEPIYVGDWLPTLAAASNINLELNLDGINMWPDLTTCQTNTNTFNRRNREILHVMDDMWQLTSYMIGQYKYIQGTTVNGTFDGFLSRRYENIIDPRTEFYGQLILDTITSRSLQRYESTPLTFERIQILRAQNKIWAKDFVPPNIVIIVADDMGFDDVSFRGGHEFITPNIDALAYHGQILNRMYTPPVCTPSRATLLTGLYPLRTGSQHYVMANEEPWSILGNHTNMAKTFQDHGYSTNLVGKWHLGMGRREFTPTHQGFDYHYGYWGAYIDYYRKTCKMPTETSMGYDFRRNLDIECTSEDDYATDLFTKEAERIIMENGSSKPLFMMVTHLAPHSGNDDDPLQAPFEDIQKFSYIPDIRRRTYAAMISKLDESVGRIVQALDAARMLNNSIIVFYSDNGAPSVGFLSNTGSNWPLKGQKHSPWEGGIRVPGAIWSALLEKRGSIYQQTMYAADWFPTLAAAANIELNLPLDGLNLWPDLVNGDYTTNNFPQYQEREIIHMFDEIWNVTSYTKGRFKYIKGTTSQGEYDKMLSQRNPHTNDPRETLYEEAIKTSMVSKSLQKYEQNILTNEKINNLRQNTKVHCGPDGAPCDALKEECLYNIWLDPCEQNNLASRPEFAHVLKEMRLRVKTLGQTAVKPKTGGSVEKNDPARHDCIWSNFLQEPPTEYISQCGYHSSPCRGVWNQQLLMYLLYFLWSCLAVCALFVAVYLSKQRHYDRVSTDPNHVSEGVQLN</sequence>
<dbReference type="PANTHER" id="PTHR10342:SF264">
    <property type="entry name" value="MIP05773P-RELATED"/>
    <property type="match status" value="1"/>
</dbReference>
<evidence type="ECO:0000313" key="9">
    <source>
        <dbReference type="EnsemblMetazoa" id="SCAU014785-PA"/>
    </source>
</evidence>
<name>A0A1I8Q8A2_STOCA</name>
<dbReference type="InterPro" id="IPR017850">
    <property type="entry name" value="Alkaline_phosphatase_core_sf"/>
</dbReference>
<dbReference type="Pfam" id="PF00884">
    <property type="entry name" value="Sulfatase"/>
    <property type="match status" value="2"/>
</dbReference>
<dbReference type="PROSITE" id="PS00149">
    <property type="entry name" value="SULFATASE_2"/>
    <property type="match status" value="2"/>
</dbReference>
<keyword evidence="10" id="KW-1185">Reference proteome</keyword>
<evidence type="ECO:0000256" key="7">
    <source>
        <dbReference type="SAM" id="Phobius"/>
    </source>
</evidence>